<evidence type="ECO:0000313" key="1">
    <source>
        <dbReference type="EMBL" id="GFC78516.1"/>
    </source>
</evidence>
<proteinExistence type="predicted"/>
<protein>
    <submittedName>
        <fullName evidence="1">Uncharacterized protein</fullName>
    </submittedName>
</protein>
<dbReference type="AlphaFoldDB" id="A0A699QZ80"/>
<reference evidence="1" key="1">
    <citation type="journal article" date="2019" name="Sci. Rep.">
        <title>Draft genome of Tanacetum cinerariifolium, the natural source of mosquito coil.</title>
        <authorList>
            <person name="Yamashiro T."/>
            <person name="Shiraishi A."/>
            <person name="Satake H."/>
            <person name="Nakayama K."/>
        </authorList>
    </citation>
    <scope>NUCLEOTIDE SEQUENCE</scope>
</reference>
<gene>
    <name evidence="1" type="ORF">Tci_850486</name>
</gene>
<organism evidence="1">
    <name type="scientific">Tanacetum cinerariifolium</name>
    <name type="common">Dalmatian daisy</name>
    <name type="synonym">Chrysanthemum cinerariifolium</name>
    <dbReference type="NCBI Taxonomy" id="118510"/>
    <lineage>
        <taxon>Eukaryota</taxon>
        <taxon>Viridiplantae</taxon>
        <taxon>Streptophyta</taxon>
        <taxon>Embryophyta</taxon>
        <taxon>Tracheophyta</taxon>
        <taxon>Spermatophyta</taxon>
        <taxon>Magnoliopsida</taxon>
        <taxon>eudicotyledons</taxon>
        <taxon>Gunneridae</taxon>
        <taxon>Pentapetalae</taxon>
        <taxon>asterids</taxon>
        <taxon>campanulids</taxon>
        <taxon>Asterales</taxon>
        <taxon>Asteraceae</taxon>
        <taxon>Asteroideae</taxon>
        <taxon>Anthemideae</taxon>
        <taxon>Anthemidinae</taxon>
        <taxon>Tanacetum</taxon>
    </lineage>
</organism>
<name>A0A699QZ80_TANCI</name>
<accession>A0A699QZ80</accession>
<feature type="non-terminal residue" evidence="1">
    <location>
        <position position="1"/>
    </location>
</feature>
<comment type="caution">
    <text evidence="1">The sequence shown here is derived from an EMBL/GenBank/DDBJ whole genome shotgun (WGS) entry which is preliminary data.</text>
</comment>
<dbReference type="EMBL" id="BKCJ011066020">
    <property type="protein sequence ID" value="GFC78516.1"/>
    <property type="molecule type" value="Genomic_DNA"/>
</dbReference>
<sequence>TIYNAIAPPPTGLFAPLTIDLSNFGLKEFQHPEFKGYEPKDSKSVCIDTSNEIKKAPDALIMKIRVLIVMRMSLKKWS</sequence>